<evidence type="ECO:0000313" key="5">
    <source>
        <dbReference type="EMBL" id="KAB1206144.1"/>
    </source>
</evidence>
<feature type="coiled-coil region" evidence="3">
    <location>
        <begin position="408"/>
        <end position="484"/>
    </location>
</feature>
<feature type="compositionally biased region" description="Basic and acidic residues" evidence="4">
    <location>
        <begin position="29"/>
        <end position="39"/>
    </location>
</feature>
<protein>
    <submittedName>
        <fullName evidence="5">Filament-like plant protein</fullName>
    </submittedName>
</protein>
<feature type="compositionally biased region" description="Low complexity" evidence="4">
    <location>
        <begin position="803"/>
        <end position="817"/>
    </location>
</feature>
<feature type="coiled-coil region" evidence="3">
    <location>
        <begin position="520"/>
        <end position="564"/>
    </location>
</feature>
<feature type="compositionally biased region" description="Basic and acidic residues" evidence="4">
    <location>
        <begin position="1"/>
        <end position="18"/>
    </location>
</feature>
<accession>A0A6A1V0D4</accession>
<keyword evidence="6" id="KW-1185">Reference proteome</keyword>
<evidence type="ECO:0000256" key="2">
    <source>
        <dbReference type="ARBA" id="ARBA00023054"/>
    </source>
</evidence>
<dbReference type="SUPFAM" id="SSF57997">
    <property type="entry name" value="Tropomyosin"/>
    <property type="match status" value="1"/>
</dbReference>
<gene>
    <name evidence="5" type="ORF">CJ030_MR7G014289</name>
</gene>
<evidence type="ECO:0000313" key="6">
    <source>
        <dbReference type="Proteomes" id="UP000516437"/>
    </source>
</evidence>
<feature type="region of interest" description="Disordered" evidence="4">
    <location>
        <begin position="1"/>
        <end position="76"/>
    </location>
</feature>
<dbReference type="EMBL" id="RXIC02000025">
    <property type="protein sequence ID" value="KAB1206144.1"/>
    <property type="molecule type" value="Genomic_DNA"/>
</dbReference>
<dbReference type="Proteomes" id="UP000516437">
    <property type="component" value="Chromosome 7"/>
</dbReference>
<dbReference type="PANTHER" id="PTHR31580">
    <property type="entry name" value="FILAMENT-LIKE PLANT PROTEIN 4"/>
    <property type="match status" value="1"/>
</dbReference>
<comment type="similarity">
    <text evidence="1">Belongs to the FPP family.</text>
</comment>
<feature type="compositionally biased region" description="Basic and acidic residues" evidence="4">
    <location>
        <begin position="780"/>
        <end position="789"/>
    </location>
</feature>
<organism evidence="5 6">
    <name type="scientific">Morella rubra</name>
    <name type="common">Chinese bayberry</name>
    <dbReference type="NCBI Taxonomy" id="262757"/>
    <lineage>
        <taxon>Eukaryota</taxon>
        <taxon>Viridiplantae</taxon>
        <taxon>Streptophyta</taxon>
        <taxon>Embryophyta</taxon>
        <taxon>Tracheophyta</taxon>
        <taxon>Spermatophyta</taxon>
        <taxon>Magnoliopsida</taxon>
        <taxon>eudicotyledons</taxon>
        <taxon>Gunneridae</taxon>
        <taxon>Pentapetalae</taxon>
        <taxon>rosids</taxon>
        <taxon>fabids</taxon>
        <taxon>Fagales</taxon>
        <taxon>Myricaceae</taxon>
        <taxon>Morella</taxon>
    </lineage>
</organism>
<evidence type="ECO:0000256" key="3">
    <source>
        <dbReference type="SAM" id="Coils"/>
    </source>
</evidence>
<feature type="coiled-coil region" evidence="3">
    <location>
        <begin position="593"/>
        <end position="700"/>
    </location>
</feature>
<feature type="compositionally biased region" description="Polar residues" evidence="4">
    <location>
        <begin position="40"/>
        <end position="53"/>
    </location>
</feature>
<feature type="region of interest" description="Disordered" evidence="4">
    <location>
        <begin position="778"/>
        <end position="819"/>
    </location>
</feature>
<evidence type="ECO:0000256" key="4">
    <source>
        <dbReference type="SAM" id="MobiDB-lite"/>
    </source>
</evidence>
<sequence length="844" mass="94321">MEKRKWLWKRKPSDKSPGENESSGSISSHSERYSDDQEAFKSSPNHNTQSPEVTSKAVIITEDFNNGSSNEDMSDGVKSLKEKLSAALVNVSAKEDLVKQHAKVAEEAVAAITVQVVAARWEKAENEVVVLKQQLESAVQQNSILEDRVSHLDGALKELVRQLRQARDEQEQKIHVAVVKKTSEWETTKLKLENQLLELKNEAEAAKSVSSNVDYDLYRKLDYLEEENSALKLELQSQSEELEIRTIERDLSTQAAETASKQHLESIKKVAKLEAECRRLKSMACKTSPVNDHKSTTASSICVESLTDGQSDSGERLSLGDLDAHKTSSSETNKYEASCPDLWASTLMAELGHFKNEKDVNRNLQASSGRIDLMDDFLEMERLAALPETKKGSHSALSEVSNPSISGESLLRAELEGMICRMAELEEKTGKLEAQRAEMETALTKSEEYVQAYQLQLREAELQLDELQKELNIAKETKQIVESRLICMEAEANTMLSKVDTLEVEVQKGKALSAEIAVKCRELEVELSRKRQEIELQKNAELQLDDLQKELNIAKETKQVVESRLISVEAEARTMSSKVDTLEVEVQKEKALSAEIAVKCRELQEELSRKRQEIELQKNAELQLDELQKELNIAKETKQVVESRLISMEAEARTMSSKVDTLEVEVQKEKALSAEIAVKCRELQEELSRKRQEIELQKNTSLNGELKIKQEDLSVAAGKLAECQKTIASLGNQLKSLATLEDFLIDTANLPEFSAGASLINKADGELWKLHCNGTFSPKRASDSSRIADESSGPLINKEEENLLPSSSSATSSTALSNHINSEKNRNGFAKFFSRTKSGIRLEI</sequence>
<dbReference type="AlphaFoldDB" id="A0A6A1V0D4"/>
<comment type="caution">
    <text evidence="5">The sequence shown here is derived from an EMBL/GenBank/DDBJ whole genome shotgun (WGS) entry which is preliminary data.</text>
</comment>
<dbReference type="PANTHER" id="PTHR31580:SF5">
    <property type="entry name" value="FILAMENT-LIKE PLANT PROTEIN 1-RELATED"/>
    <property type="match status" value="1"/>
</dbReference>
<feature type="coiled-coil region" evidence="3">
    <location>
        <begin position="121"/>
        <end position="241"/>
    </location>
</feature>
<feature type="compositionally biased region" description="Low complexity" evidence="4">
    <location>
        <begin position="19"/>
        <end position="28"/>
    </location>
</feature>
<dbReference type="InterPro" id="IPR008587">
    <property type="entry name" value="FPP_plant"/>
</dbReference>
<name>A0A6A1V0D4_9ROSI</name>
<evidence type="ECO:0000256" key="1">
    <source>
        <dbReference type="ARBA" id="ARBA00005921"/>
    </source>
</evidence>
<dbReference type="OrthoDB" id="128924at2759"/>
<dbReference type="Pfam" id="PF05911">
    <property type="entry name" value="FPP"/>
    <property type="match status" value="4"/>
</dbReference>
<reference evidence="5 6" key="1">
    <citation type="journal article" date="2019" name="Plant Biotechnol. J.">
        <title>The red bayberry genome and genetic basis of sex determination.</title>
        <authorList>
            <person name="Jia H.M."/>
            <person name="Jia H.J."/>
            <person name="Cai Q.L."/>
            <person name="Wang Y."/>
            <person name="Zhao H.B."/>
            <person name="Yang W.F."/>
            <person name="Wang G.Y."/>
            <person name="Li Y.H."/>
            <person name="Zhan D.L."/>
            <person name="Shen Y.T."/>
            <person name="Niu Q.F."/>
            <person name="Chang L."/>
            <person name="Qiu J."/>
            <person name="Zhao L."/>
            <person name="Xie H.B."/>
            <person name="Fu W.Y."/>
            <person name="Jin J."/>
            <person name="Li X.W."/>
            <person name="Jiao Y."/>
            <person name="Zhou C.C."/>
            <person name="Tu T."/>
            <person name="Chai C.Y."/>
            <person name="Gao J.L."/>
            <person name="Fan L.J."/>
            <person name="van de Weg E."/>
            <person name="Wang J.Y."/>
            <person name="Gao Z.S."/>
        </authorList>
    </citation>
    <scope>NUCLEOTIDE SEQUENCE [LARGE SCALE GENOMIC DNA]</scope>
    <source>
        <tissue evidence="5">Leaves</tissue>
    </source>
</reference>
<proteinExistence type="inferred from homology"/>
<keyword evidence="2 3" id="KW-0175">Coiled coil</keyword>